<gene>
    <name evidence="1" type="ORF">Airi02_093640</name>
</gene>
<organism evidence="1 2">
    <name type="scientific">Actinoallomurus iriomotensis</name>
    <dbReference type="NCBI Taxonomy" id="478107"/>
    <lineage>
        <taxon>Bacteria</taxon>
        <taxon>Bacillati</taxon>
        <taxon>Actinomycetota</taxon>
        <taxon>Actinomycetes</taxon>
        <taxon>Streptosporangiales</taxon>
        <taxon>Thermomonosporaceae</taxon>
        <taxon>Actinoallomurus</taxon>
    </lineage>
</organism>
<dbReference type="Proteomes" id="UP001165074">
    <property type="component" value="Unassembled WGS sequence"/>
</dbReference>
<dbReference type="EMBL" id="BSTK01000020">
    <property type="protein sequence ID" value="GLY91435.1"/>
    <property type="molecule type" value="Genomic_DNA"/>
</dbReference>
<evidence type="ECO:0000313" key="2">
    <source>
        <dbReference type="Proteomes" id="UP001165074"/>
    </source>
</evidence>
<protein>
    <submittedName>
        <fullName evidence="1">Uncharacterized protein</fullName>
    </submittedName>
</protein>
<dbReference type="AlphaFoldDB" id="A0A9W6SER3"/>
<comment type="caution">
    <text evidence="1">The sequence shown here is derived from an EMBL/GenBank/DDBJ whole genome shotgun (WGS) entry which is preliminary data.</text>
</comment>
<reference evidence="1" key="1">
    <citation type="submission" date="2023-03" db="EMBL/GenBank/DDBJ databases">
        <title>Actinoallomurus iriomotensis NBRC 103684.</title>
        <authorList>
            <person name="Ichikawa N."/>
            <person name="Sato H."/>
            <person name="Tonouchi N."/>
        </authorList>
    </citation>
    <scope>NUCLEOTIDE SEQUENCE</scope>
    <source>
        <strain evidence="1">NBRC 103684</strain>
    </source>
</reference>
<sequence>MGDHGRSVTNDPEMLRNTSDAVMWGVDGNYLENQNDLLDIEVPYYPESNTEFASDKDARTQNFSQAYSRLSYSLFRADQILTINERLEIKDCLDKMAKIFEATEDDNKRDVFNVKLPPRLDG</sequence>
<proteinExistence type="predicted"/>
<accession>A0A9W6SER3</accession>
<name>A0A9W6SER3_9ACTN</name>
<keyword evidence="2" id="KW-1185">Reference proteome</keyword>
<evidence type="ECO:0000313" key="1">
    <source>
        <dbReference type="EMBL" id="GLY91435.1"/>
    </source>
</evidence>